<protein>
    <submittedName>
        <fullName evidence="1">Uncharacterized protein</fullName>
    </submittedName>
</protein>
<name>A0A382MI90_9ZZZZ</name>
<dbReference type="AlphaFoldDB" id="A0A382MI90"/>
<feature type="non-terminal residue" evidence="1">
    <location>
        <position position="1"/>
    </location>
</feature>
<evidence type="ECO:0000313" key="1">
    <source>
        <dbReference type="EMBL" id="SVC48350.1"/>
    </source>
</evidence>
<dbReference type="EMBL" id="UINC01093708">
    <property type="protein sequence ID" value="SVC48350.1"/>
    <property type="molecule type" value="Genomic_DNA"/>
</dbReference>
<reference evidence="1" key="1">
    <citation type="submission" date="2018-05" db="EMBL/GenBank/DDBJ databases">
        <authorList>
            <person name="Lanie J.A."/>
            <person name="Ng W.-L."/>
            <person name="Kazmierczak K.M."/>
            <person name="Andrzejewski T.M."/>
            <person name="Davidsen T.M."/>
            <person name="Wayne K.J."/>
            <person name="Tettelin H."/>
            <person name="Glass J.I."/>
            <person name="Rusch D."/>
            <person name="Podicherti R."/>
            <person name="Tsui H.-C.T."/>
            <person name="Winkler M.E."/>
        </authorList>
    </citation>
    <scope>NUCLEOTIDE SEQUENCE</scope>
</reference>
<sequence>TKFIERADKLLYKAKKAGRNNVKADVK</sequence>
<proteinExistence type="predicted"/>
<accession>A0A382MI90</accession>
<organism evidence="1">
    <name type="scientific">marine metagenome</name>
    <dbReference type="NCBI Taxonomy" id="408172"/>
    <lineage>
        <taxon>unclassified sequences</taxon>
        <taxon>metagenomes</taxon>
        <taxon>ecological metagenomes</taxon>
    </lineage>
</organism>
<gene>
    <name evidence="1" type="ORF">METZ01_LOCUS301204</name>
</gene>